<dbReference type="SUPFAM" id="SSF52402">
    <property type="entry name" value="Adenine nucleotide alpha hydrolases-like"/>
    <property type="match status" value="1"/>
</dbReference>
<dbReference type="CDD" id="cd23659">
    <property type="entry name" value="USP_At3g01520-like"/>
    <property type="match status" value="1"/>
</dbReference>
<feature type="domain" description="UspA" evidence="1">
    <location>
        <begin position="18"/>
        <end position="138"/>
    </location>
</feature>
<organism evidence="2 3">
    <name type="scientific">Mya arenaria</name>
    <name type="common">Soft-shell clam</name>
    <dbReference type="NCBI Taxonomy" id="6604"/>
    <lineage>
        <taxon>Eukaryota</taxon>
        <taxon>Metazoa</taxon>
        <taxon>Spiralia</taxon>
        <taxon>Lophotrochozoa</taxon>
        <taxon>Mollusca</taxon>
        <taxon>Bivalvia</taxon>
        <taxon>Autobranchia</taxon>
        <taxon>Heteroconchia</taxon>
        <taxon>Euheterodonta</taxon>
        <taxon>Imparidentia</taxon>
        <taxon>Neoheterodontei</taxon>
        <taxon>Myida</taxon>
        <taxon>Myoidea</taxon>
        <taxon>Myidae</taxon>
        <taxon>Mya</taxon>
    </lineage>
</organism>
<dbReference type="Proteomes" id="UP001164746">
    <property type="component" value="Chromosome 14"/>
</dbReference>
<dbReference type="EMBL" id="CP111025">
    <property type="protein sequence ID" value="WAR25049.1"/>
    <property type="molecule type" value="Genomic_DNA"/>
</dbReference>
<proteinExistence type="predicted"/>
<keyword evidence="3" id="KW-1185">Reference proteome</keyword>
<evidence type="ECO:0000259" key="1">
    <source>
        <dbReference type="Pfam" id="PF00582"/>
    </source>
</evidence>
<reference evidence="2" key="1">
    <citation type="submission" date="2022-11" db="EMBL/GenBank/DDBJ databases">
        <title>Centuries of genome instability and evolution in soft-shell clam transmissible cancer (bioRxiv).</title>
        <authorList>
            <person name="Hart S.F.M."/>
            <person name="Yonemitsu M.A."/>
            <person name="Giersch R.M."/>
            <person name="Beal B.F."/>
            <person name="Arriagada G."/>
            <person name="Davis B.W."/>
            <person name="Ostrander E.A."/>
            <person name="Goff S.P."/>
            <person name="Metzger M.J."/>
        </authorList>
    </citation>
    <scope>NUCLEOTIDE SEQUENCE</scope>
    <source>
        <strain evidence="2">MELC-2E11</strain>
        <tissue evidence="2">Siphon/mantle</tissue>
    </source>
</reference>
<dbReference type="PANTHER" id="PTHR46989">
    <property type="entry name" value="USP DOMAIN-CONTAINING PROTEIN"/>
    <property type="match status" value="1"/>
</dbReference>
<name>A0ABY7FUU5_MYAAR</name>
<evidence type="ECO:0000313" key="3">
    <source>
        <dbReference type="Proteomes" id="UP001164746"/>
    </source>
</evidence>
<dbReference type="InterPro" id="IPR006016">
    <property type="entry name" value="UspA"/>
</dbReference>
<sequence>MYSSSSVFYLGNIRKENDKVYLIHTVEINSVLHSTQWYSSPYSFDKEMLLNLLEEEKKKIRHKLEAFAVLLKEAGIDGTVKSIHAETPGEGVLKAVEEIGASLVVLGCRGMGKLRRTFMGSVSDYVLHHAPVPVLICRHHEDEQHKHHK</sequence>
<accession>A0ABY7FUU5</accession>
<dbReference type="InterPro" id="IPR006015">
    <property type="entry name" value="Universal_stress_UspA"/>
</dbReference>
<dbReference type="InterPro" id="IPR014729">
    <property type="entry name" value="Rossmann-like_a/b/a_fold"/>
</dbReference>
<protein>
    <submittedName>
        <fullName evidence="2">Y1388-like protein</fullName>
    </submittedName>
</protein>
<evidence type="ECO:0000313" key="2">
    <source>
        <dbReference type="EMBL" id="WAR25049.1"/>
    </source>
</evidence>
<dbReference type="Gene3D" id="3.40.50.620">
    <property type="entry name" value="HUPs"/>
    <property type="match status" value="1"/>
</dbReference>
<dbReference type="PRINTS" id="PR01438">
    <property type="entry name" value="UNVRSLSTRESS"/>
</dbReference>
<dbReference type="PANTHER" id="PTHR46989:SF3">
    <property type="entry name" value="USPA DOMAIN-CONTAINING PROTEIN"/>
    <property type="match status" value="1"/>
</dbReference>
<gene>
    <name evidence="2" type="ORF">MAR_010753</name>
</gene>
<dbReference type="Pfam" id="PF00582">
    <property type="entry name" value="Usp"/>
    <property type="match status" value="1"/>
</dbReference>